<dbReference type="Gene3D" id="3.30.700.10">
    <property type="entry name" value="Glycoprotein, Type 4 Pilin"/>
    <property type="match status" value="1"/>
</dbReference>
<dbReference type="InterPro" id="IPR045584">
    <property type="entry name" value="Pilin-like"/>
</dbReference>
<accession>A0A5C5YC12</accession>
<feature type="region of interest" description="Disordered" evidence="1">
    <location>
        <begin position="143"/>
        <end position="163"/>
    </location>
</feature>
<sequence length="297" mass="33022">MMYRRSGFTLIELLVVISIVTVLISLLAPATQSAREAARRTQCLSQSRQLGLGIQMHIDRMKYLPGNGGDDGESRIKNTDGEMVRVGTFDRQIDQRFWWGVGIPFAHPTKQTGSWAYAILPMVEQVESHQSIRVENAGPLFRCPSRPRGEPLPPVNDENGEYDAGDRAWAKTDYAGNAMIMLNYPEALRPAHIIDGLSQTIAFGEKAFDPLVQTETSWYWDEPIFSGGSRGTVRDGVLIQPDQPEIEYKHNWGSSHPGGAVFARLDGAADLVSRQIDWLVLRGLLSPAGRETEQSNE</sequence>
<evidence type="ECO:0000256" key="1">
    <source>
        <dbReference type="SAM" id="MobiDB-lite"/>
    </source>
</evidence>
<reference evidence="3 4" key="1">
    <citation type="submission" date="2019-02" db="EMBL/GenBank/DDBJ databases">
        <title>Deep-cultivation of Planctomycetes and their phenomic and genomic characterization uncovers novel biology.</title>
        <authorList>
            <person name="Wiegand S."/>
            <person name="Jogler M."/>
            <person name="Boedeker C."/>
            <person name="Pinto D."/>
            <person name="Vollmers J."/>
            <person name="Rivas-Marin E."/>
            <person name="Kohn T."/>
            <person name="Peeters S.H."/>
            <person name="Heuer A."/>
            <person name="Rast P."/>
            <person name="Oberbeckmann S."/>
            <person name="Bunk B."/>
            <person name="Jeske O."/>
            <person name="Meyerdierks A."/>
            <person name="Storesund J.E."/>
            <person name="Kallscheuer N."/>
            <person name="Luecker S."/>
            <person name="Lage O.M."/>
            <person name="Pohl T."/>
            <person name="Merkel B.J."/>
            <person name="Hornburger P."/>
            <person name="Mueller R.-W."/>
            <person name="Bruemmer F."/>
            <person name="Labrenz M."/>
            <person name="Spormann A.M."/>
            <person name="Op Den Camp H."/>
            <person name="Overmann J."/>
            <person name="Amann R."/>
            <person name="Jetten M.S.M."/>
            <person name="Mascher T."/>
            <person name="Medema M.H."/>
            <person name="Devos D.P."/>
            <person name="Kaster A.-K."/>
            <person name="Ovreas L."/>
            <person name="Rohde M."/>
            <person name="Galperin M.Y."/>
            <person name="Jogler C."/>
        </authorList>
    </citation>
    <scope>NUCLEOTIDE SEQUENCE [LARGE SCALE GENOMIC DNA]</scope>
    <source>
        <strain evidence="3 4">Pan14r</strain>
    </source>
</reference>
<dbReference type="EMBL" id="SJPL01000001">
    <property type="protein sequence ID" value="TWT72323.1"/>
    <property type="molecule type" value="Genomic_DNA"/>
</dbReference>
<proteinExistence type="predicted"/>
<dbReference type="Pfam" id="PF07596">
    <property type="entry name" value="SBP_bac_10"/>
    <property type="match status" value="1"/>
</dbReference>
<organism evidence="3 4">
    <name type="scientific">Crateriforma conspicua</name>
    <dbReference type="NCBI Taxonomy" id="2527996"/>
    <lineage>
        <taxon>Bacteria</taxon>
        <taxon>Pseudomonadati</taxon>
        <taxon>Planctomycetota</taxon>
        <taxon>Planctomycetia</taxon>
        <taxon>Planctomycetales</taxon>
        <taxon>Planctomycetaceae</taxon>
        <taxon>Crateriforma</taxon>
    </lineage>
</organism>
<dbReference type="PROSITE" id="PS00409">
    <property type="entry name" value="PROKAR_NTER_METHYL"/>
    <property type="match status" value="1"/>
</dbReference>
<dbReference type="NCBIfam" id="TIGR02532">
    <property type="entry name" value="IV_pilin_GFxxxE"/>
    <property type="match status" value="1"/>
</dbReference>
<feature type="domain" description="DUF1559" evidence="2">
    <location>
        <begin position="32"/>
        <end position="277"/>
    </location>
</feature>
<dbReference type="OrthoDB" id="282371at2"/>
<protein>
    <recommendedName>
        <fullName evidence="2">DUF1559 domain-containing protein</fullName>
    </recommendedName>
</protein>
<evidence type="ECO:0000259" key="2">
    <source>
        <dbReference type="Pfam" id="PF07596"/>
    </source>
</evidence>
<dbReference type="InterPro" id="IPR012902">
    <property type="entry name" value="N_methyl_site"/>
</dbReference>
<evidence type="ECO:0000313" key="4">
    <source>
        <dbReference type="Proteomes" id="UP000317238"/>
    </source>
</evidence>
<keyword evidence="4" id="KW-1185">Reference proteome</keyword>
<dbReference type="SUPFAM" id="SSF54523">
    <property type="entry name" value="Pili subunits"/>
    <property type="match status" value="1"/>
</dbReference>
<dbReference type="Proteomes" id="UP000317238">
    <property type="component" value="Unassembled WGS sequence"/>
</dbReference>
<dbReference type="Pfam" id="PF07963">
    <property type="entry name" value="N_methyl"/>
    <property type="match status" value="1"/>
</dbReference>
<dbReference type="RefSeq" id="WP_146440275.1">
    <property type="nucleotide sequence ID" value="NZ_SJPL01000001.1"/>
</dbReference>
<dbReference type="PANTHER" id="PTHR30093">
    <property type="entry name" value="GENERAL SECRETION PATHWAY PROTEIN G"/>
    <property type="match status" value="1"/>
</dbReference>
<dbReference type="AlphaFoldDB" id="A0A5C5YC12"/>
<dbReference type="PANTHER" id="PTHR30093:SF2">
    <property type="entry name" value="TYPE II SECRETION SYSTEM PROTEIN H"/>
    <property type="match status" value="1"/>
</dbReference>
<dbReference type="InterPro" id="IPR011453">
    <property type="entry name" value="DUF1559"/>
</dbReference>
<comment type="caution">
    <text evidence="3">The sequence shown here is derived from an EMBL/GenBank/DDBJ whole genome shotgun (WGS) entry which is preliminary data.</text>
</comment>
<evidence type="ECO:0000313" key="3">
    <source>
        <dbReference type="EMBL" id="TWT72323.1"/>
    </source>
</evidence>
<name>A0A5C5YC12_9PLAN</name>
<gene>
    <name evidence="3" type="ORF">Pan14r_46430</name>
</gene>